<name>A0A4Q2E0E6_9AGAR</name>
<reference evidence="1 2" key="1">
    <citation type="submission" date="2019-01" db="EMBL/GenBank/DDBJ databases">
        <title>Draft genome sequence of Psathyrella aberdarensis IHI B618.</title>
        <authorList>
            <person name="Buettner E."/>
            <person name="Kellner H."/>
        </authorList>
    </citation>
    <scope>NUCLEOTIDE SEQUENCE [LARGE SCALE GENOMIC DNA]</scope>
    <source>
        <strain evidence="1 2">IHI B618</strain>
    </source>
</reference>
<proteinExistence type="predicted"/>
<dbReference type="AlphaFoldDB" id="A0A4Q2E0E6"/>
<dbReference type="Proteomes" id="UP000290288">
    <property type="component" value="Unassembled WGS sequence"/>
</dbReference>
<evidence type="ECO:0000313" key="1">
    <source>
        <dbReference type="EMBL" id="RXW25566.1"/>
    </source>
</evidence>
<protein>
    <submittedName>
        <fullName evidence="1">Uncharacterized protein</fullName>
    </submittedName>
</protein>
<dbReference type="EMBL" id="SDEE01000004">
    <property type="protein sequence ID" value="RXW25566.1"/>
    <property type="molecule type" value="Genomic_DNA"/>
</dbReference>
<evidence type="ECO:0000313" key="2">
    <source>
        <dbReference type="Proteomes" id="UP000290288"/>
    </source>
</evidence>
<keyword evidence="2" id="KW-1185">Reference proteome</keyword>
<organism evidence="1 2">
    <name type="scientific">Candolleomyces aberdarensis</name>
    <dbReference type="NCBI Taxonomy" id="2316362"/>
    <lineage>
        <taxon>Eukaryota</taxon>
        <taxon>Fungi</taxon>
        <taxon>Dikarya</taxon>
        <taxon>Basidiomycota</taxon>
        <taxon>Agaricomycotina</taxon>
        <taxon>Agaricomycetes</taxon>
        <taxon>Agaricomycetidae</taxon>
        <taxon>Agaricales</taxon>
        <taxon>Agaricineae</taxon>
        <taxon>Psathyrellaceae</taxon>
        <taxon>Candolleomyces</taxon>
    </lineage>
</organism>
<accession>A0A4Q2E0E6</accession>
<comment type="caution">
    <text evidence="1">The sequence shown here is derived from an EMBL/GenBank/DDBJ whole genome shotgun (WGS) entry which is preliminary data.</text>
</comment>
<sequence>MSAQNNNNNASRLNGLFQQLFGHLASLQFFVEEVPGIPPPNRQYRALVQSVGVPDPATGVSNRVNLGAGVAPLPEQARAMAITNALDYLEKQYAADIADQEIQY</sequence>
<gene>
    <name evidence="1" type="ORF">EST38_g359</name>
</gene>